<keyword evidence="3" id="KW-1185">Reference proteome</keyword>
<evidence type="ECO:0000313" key="2">
    <source>
        <dbReference type="EMBL" id="KAH0571853.1"/>
    </source>
</evidence>
<dbReference type="RefSeq" id="XP_067762626.1">
    <property type="nucleotide sequence ID" value="XM_067909870.1"/>
</dbReference>
<dbReference type="Proteomes" id="UP000018208">
    <property type="component" value="Unassembled WGS sequence"/>
</dbReference>
<dbReference type="AlphaFoldDB" id="A0A9P8LPG2"/>
<keyword evidence="1" id="KW-1133">Transmembrane helix</keyword>
<sequence length="544" mass="62093">MMIVLQFSCFNSSSSVEYNYISASVLFTAYPQQIKSEICQYLEGKIAIPTLAFGKITFVASQIVFSSDERLVLHLECPAAPCIEECKPPIDIPKCQSCKNARQAACKEAATASISQITFDFHTERMLMQFTPSIYQILSFDSGNCYAQYTLLYSQEKLVFSGVPFLCILELSDKVKGLMASKTCKDPIDGIPQDCPWVQLLLNGDAISIQPYYEVNLLGMGQIDVECDKVLASDQLKCRNFMKVINSNQESFVEFQLAVAVERNIGKMKTIDMPINTAIYYKGSAQIEEVLTVLDCFKDVTVLMYEDHIEIQLVLNQAPIQCPKKDFDRVEIEIYGSTDGYYTLQNSNIIIDEKTSKIFMNSSNAGNQTEYKNNLTIALRGQRKNQQMILLFIQDNQIMLQQEFKVNDNQESYRNAILIVLDEQICIQATQLAWSPAKSGTIILQIQVGFYSLVWQQQIQQSREPYCYKLNQKDANNIYNLISKESNDITITIDNESLPMYRYVSYLTPRIFWKQGLIIFLGNLMFTILICIIHLTRLHKIKIK</sequence>
<proteinExistence type="predicted"/>
<dbReference type="EMBL" id="AUWU02000006">
    <property type="protein sequence ID" value="KAH0571853.1"/>
    <property type="molecule type" value="Genomic_DNA"/>
</dbReference>
<dbReference type="KEGG" id="ssao:94300072"/>
<gene>
    <name evidence="2" type="ORF">SS50377_26049</name>
</gene>
<organism evidence="2 3">
    <name type="scientific">Spironucleus salmonicida</name>
    <dbReference type="NCBI Taxonomy" id="348837"/>
    <lineage>
        <taxon>Eukaryota</taxon>
        <taxon>Metamonada</taxon>
        <taxon>Diplomonadida</taxon>
        <taxon>Hexamitidae</taxon>
        <taxon>Hexamitinae</taxon>
        <taxon>Spironucleus</taxon>
    </lineage>
</organism>
<keyword evidence="1" id="KW-0472">Membrane</keyword>
<reference evidence="2 3" key="1">
    <citation type="journal article" date="2014" name="PLoS Genet.">
        <title>The Genome of Spironucleus salmonicida Highlights a Fish Pathogen Adapted to Fluctuating Environments.</title>
        <authorList>
            <person name="Xu F."/>
            <person name="Jerlstrom-Hultqvist J."/>
            <person name="Einarsson E."/>
            <person name="Astvaldsson A."/>
            <person name="Svard S.G."/>
            <person name="Andersson J.O."/>
        </authorList>
    </citation>
    <scope>NUCLEOTIDE SEQUENCE [LARGE SCALE GENOMIC DNA]</scope>
    <source>
        <strain evidence="2 3">ATCC 50377</strain>
    </source>
</reference>
<name>A0A9P8LPG2_9EUKA</name>
<accession>A0A9P8LPG2</accession>
<protein>
    <recommendedName>
        <fullName evidence="4">Transmembrane protein</fullName>
    </recommendedName>
</protein>
<evidence type="ECO:0008006" key="4">
    <source>
        <dbReference type="Google" id="ProtNLM"/>
    </source>
</evidence>
<evidence type="ECO:0000256" key="1">
    <source>
        <dbReference type="SAM" id="Phobius"/>
    </source>
</evidence>
<keyword evidence="1" id="KW-0812">Transmembrane</keyword>
<evidence type="ECO:0000313" key="3">
    <source>
        <dbReference type="Proteomes" id="UP000018208"/>
    </source>
</evidence>
<comment type="caution">
    <text evidence="2">The sequence shown here is derived from an EMBL/GenBank/DDBJ whole genome shotgun (WGS) entry which is preliminary data.</text>
</comment>
<feature type="transmembrane region" description="Helical" evidence="1">
    <location>
        <begin position="512"/>
        <end position="535"/>
    </location>
</feature>
<dbReference type="GeneID" id="94300072"/>